<sequence>MNKFIDFRKFPETIGNNQAIRNSKLLHRKELPPVYPFAKDASFPNEMSQKLRSNYMAQFMRKTDSRRHLRPTSPQRRHNPQSKKVFHFLQYYNKPVCHVKTKNRSRRSSKHDIIKCYSTLHPIPLTTCKSAFKQPAFLPHLNQRVQIFLEPAKHIVPVEIVQADDEGENETTILLPSCQEKGVDFMTSQAWKMNPRKRKFFPITTNHNWKTPQGQHIPTKDVMETTTKLTYKPLLPLRRRETPKFSRILDSSIFTQ</sequence>
<organism evidence="1 2">
    <name type="scientific">Clavelina lepadiformis</name>
    <name type="common">Light-bulb sea squirt</name>
    <name type="synonym">Ascidia lepadiformis</name>
    <dbReference type="NCBI Taxonomy" id="159417"/>
    <lineage>
        <taxon>Eukaryota</taxon>
        <taxon>Metazoa</taxon>
        <taxon>Chordata</taxon>
        <taxon>Tunicata</taxon>
        <taxon>Ascidiacea</taxon>
        <taxon>Aplousobranchia</taxon>
        <taxon>Clavelinidae</taxon>
        <taxon>Clavelina</taxon>
    </lineage>
</organism>
<name>A0ABP0GKW5_CLALP</name>
<accession>A0ABP0GKW5</accession>
<evidence type="ECO:0000313" key="1">
    <source>
        <dbReference type="EMBL" id="CAK8691259.1"/>
    </source>
</evidence>
<protein>
    <submittedName>
        <fullName evidence="1">Uncharacterized protein</fullName>
    </submittedName>
</protein>
<proteinExistence type="predicted"/>
<reference evidence="1 2" key="1">
    <citation type="submission" date="2024-02" db="EMBL/GenBank/DDBJ databases">
        <authorList>
            <person name="Daric V."/>
            <person name="Darras S."/>
        </authorList>
    </citation>
    <scope>NUCLEOTIDE SEQUENCE [LARGE SCALE GENOMIC DNA]</scope>
</reference>
<comment type="caution">
    <text evidence="1">The sequence shown here is derived from an EMBL/GenBank/DDBJ whole genome shotgun (WGS) entry which is preliminary data.</text>
</comment>
<keyword evidence="2" id="KW-1185">Reference proteome</keyword>
<dbReference type="EMBL" id="CAWYQH010000119">
    <property type="protein sequence ID" value="CAK8691259.1"/>
    <property type="molecule type" value="Genomic_DNA"/>
</dbReference>
<dbReference type="Proteomes" id="UP001642483">
    <property type="component" value="Unassembled WGS sequence"/>
</dbReference>
<evidence type="ECO:0000313" key="2">
    <source>
        <dbReference type="Proteomes" id="UP001642483"/>
    </source>
</evidence>
<gene>
    <name evidence="1" type="ORF">CVLEPA_LOCUS23835</name>
</gene>